<proteinExistence type="predicted"/>
<gene>
    <name evidence="1" type="ORF">S01H1_58600</name>
</gene>
<accession>X0X780</accession>
<feature type="non-terminal residue" evidence="1">
    <location>
        <position position="1"/>
    </location>
</feature>
<dbReference type="EMBL" id="BARS01038282">
    <property type="protein sequence ID" value="GAG20851.1"/>
    <property type="molecule type" value="Genomic_DNA"/>
</dbReference>
<reference evidence="1" key="1">
    <citation type="journal article" date="2014" name="Front. Microbiol.">
        <title>High frequency of phylogenetically diverse reductive dehalogenase-homologous genes in deep subseafloor sedimentary metagenomes.</title>
        <authorList>
            <person name="Kawai M."/>
            <person name="Futagami T."/>
            <person name="Toyoda A."/>
            <person name="Takaki Y."/>
            <person name="Nishi S."/>
            <person name="Hori S."/>
            <person name="Arai W."/>
            <person name="Tsubouchi T."/>
            <person name="Morono Y."/>
            <person name="Uchiyama I."/>
            <person name="Ito T."/>
            <person name="Fujiyama A."/>
            <person name="Inagaki F."/>
            <person name="Takami H."/>
        </authorList>
    </citation>
    <scope>NUCLEOTIDE SEQUENCE</scope>
    <source>
        <strain evidence="1">Expedition CK06-06</strain>
    </source>
</reference>
<name>X0X780_9ZZZZ</name>
<sequence length="120" mass="13638">ISPTAEPSKIIDLAQWLSLFYMLAESAAEGDSPVATRRRGYQAALCLAEALKFYGDDQLPPASAFFTPATAEVFRQHPERFARQRLRDIQAKLPALSTMAGHVDRDEGAAKKRWWQFWRR</sequence>
<dbReference type="AlphaFoldDB" id="X0X780"/>
<organism evidence="1">
    <name type="scientific">marine sediment metagenome</name>
    <dbReference type="NCBI Taxonomy" id="412755"/>
    <lineage>
        <taxon>unclassified sequences</taxon>
        <taxon>metagenomes</taxon>
        <taxon>ecological metagenomes</taxon>
    </lineage>
</organism>
<comment type="caution">
    <text evidence="1">The sequence shown here is derived from an EMBL/GenBank/DDBJ whole genome shotgun (WGS) entry which is preliminary data.</text>
</comment>
<evidence type="ECO:0000313" key="1">
    <source>
        <dbReference type="EMBL" id="GAG20851.1"/>
    </source>
</evidence>
<protein>
    <submittedName>
        <fullName evidence="1">Uncharacterized protein</fullName>
    </submittedName>
</protein>